<evidence type="ECO:0000313" key="16">
    <source>
        <dbReference type="Proteomes" id="UP000252086"/>
    </source>
</evidence>
<evidence type="ECO:0000259" key="14">
    <source>
        <dbReference type="Pfam" id="PF07715"/>
    </source>
</evidence>
<proteinExistence type="inferred from homology"/>
<keyword evidence="3 10" id="KW-0813">Transport</keyword>
<comment type="caution">
    <text evidence="15">The sequence shown here is derived from an EMBL/GenBank/DDBJ whole genome shotgun (WGS) entry which is preliminary data.</text>
</comment>
<name>A0A366CVC9_9GAMM</name>
<evidence type="ECO:0000256" key="12">
    <source>
        <dbReference type="SAM" id="SignalP"/>
    </source>
</evidence>
<gene>
    <name evidence="15" type="ORF">DFP76_11547</name>
</gene>
<comment type="subcellular location">
    <subcellularLocation>
        <location evidence="1 10">Cell outer membrane</location>
        <topology evidence="1 10">Multi-pass membrane protein</topology>
    </subcellularLocation>
</comment>
<feature type="domain" description="TonB-dependent receptor-like beta-barrel" evidence="13">
    <location>
        <begin position="239"/>
        <end position="663"/>
    </location>
</feature>
<dbReference type="InterPro" id="IPR000531">
    <property type="entry name" value="Beta-barrel_TonB"/>
</dbReference>
<dbReference type="EMBL" id="QNRF01000015">
    <property type="protein sequence ID" value="RBO78517.1"/>
    <property type="molecule type" value="Genomic_DNA"/>
</dbReference>
<keyword evidence="6 11" id="KW-0798">TonB box</keyword>
<keyword evidence="16" id="KW-1185">Reference proteome</keyword>
<dbReference type="Pfam" id="PF07715">
    <property type="entry name" value="Plug"/>
    <property type="match status" value="1"/>
</dbReference>
<dbReference type="GO" id="GO:0015891">
    <property type="term" value="P:siderophore transport"/>
    <property type="evidence" value="ECO:0007669"/>
    <property type="project" value="InterPro"/>
</dbReference>
<dbReference type="PROSITE" id="PS52016">
    <property type="entry name" value="TONB_DEPENDENT_REC_3"/>
    <property type="match status" value="1"/>
</dbReference>
<evidence type="ECO:0000256" key="6">
    <source>
        <dbReference type="ARBA" id="ARBA00023077"/>
    </source>
</evidence>
<dbReference type="GO" id="GO:0015344">
    <property type="term" value="F:siderophore uptake transmembrane transporter activity"/>
    <property type="evidence" value="ECO:0007669"/>
    <property type="project" value="TreeGrafter"/>
</dbReference>
<dbReference type="NCBIfam" id="TIGR01783">
    <property type="entry name" value="TonB-siderophor"/>
    <property type="match status" value="1"/>
</dbReference>
<comment type="similarity">
    <text evidence="2 10 11">Belongs to the TonB-dependent receptor family.</text>
</comment>
<evidence type="ECO:0000256" key="9">
    <source>
        <dbReference type="ARBA" id="ARBA00023237"/>
    </source>
</evidence>
<feature type="signal peptide" evidence="12">
    <location>
        <begin position="1"/>
        <end position="24"/>
    </location>
</feature>
<sequence length="695" mass="76950">MSKYPKFAFTTLFSCMVFSSFTWAENQIRLSTLTVEGNELYQEEASEESESYTVDGATVGSKTPATLRDIPQSVSVITHQSIKDQNADTLEEIAENTPGLRMLPNERGRSSVIARGYKYSEYNVDGLPAQMESRLGTMPNLAAFDRIEIMRGPSGLFDASGEMGGIINLIRKRGTDEFQGNAEVSLGTNEQYEAGLDIGSPLNDDGSVRGRLVINGFGETPEETDKSEHHETLYTAIDIDLNDNTTLGLGFLHQARDVTPNNGLPLDANGNLLSLPNHDYYAPSWNSFTMESDDFFADITHSFANGGYGKVGMRYRENTSDWNYMYAGSAISSTDTVSMLPYAGDVEQKAFVVDASYSQPFDFMGTISEFVMGADYKKFEDDRREYKSRAGTTYAVSDLSSIAYYDILATNGASSYSNVQREETGLYGKLTLRPIANLAIIAGARASQWDITNTNKLTDSTTTRSDNKAIWYGGAVYDLDDSHSLYASASELYVPQEYVDANGDVLDPREGKQVELGIKSSYLDDAIQARFSLYQIDDKNAWGVNSSREFIATGKRRMQGAEIEIIGQVTEDFKVIAGYSYIDTDIIEESSYDVLISYMPEHMFNLWGSYQVNEKLNVGLGLNTLSKIENDSGADASAYEVVNAMMSYQFTPELSAQLNIDNLLNEKYYARVGDSGQFNIPGAERAAKATIRYQF</sequence>
<dbReference type="OrthoDB" id="6127007at2"/>
<dbReference type="Proteomes" id="UP000252086">
    <property type="component" value="Unassembled WGS sequence"/>
</dbReference>
<dbReference type="InterPro" id="IPR039426">
    <property type="entry name" value="TonB-dep_rcpt-like"/>
</dbReference>
<evidence type="ECO:0000256" key="3">
    <source>
        <dbReference type="ARBA" id="ARBA00022448"/>
    </source>
</evidence>
<evidence type="ECO:0000259" key="13">
    <source>
        <dbReference type="Pfam" id="PF00593"/>
    </source>
</evidence>
<evidence type="ECO:0000256" key="2">
    <source>
        <dbReference type="ARBA" id="ARBA00009810"/>
    </source>
</evidence>
<keyword evidence="7 10" id="KW-0472">Membrane</keyword>
<dbReference type="Gene3D" id="2.170.130.10">
    <property type="entry name" value="TonB-dependent receptor, plug domain"/>
    <property type="match status" value="1"/>
</dbReference>
<dbReference type="CDD" id="cd01347">
    <property type="entry name" value="ligand_gated_channel"/>
    <property type="match status" value="1"/>
</dbReference>
<feature type="chain" id="PRO_5016721511" evidence="12">
    <location>
        <begin position="25"/>
        <end position="695"/>
    </location>
</feature>
<keyword evidence="8 15" id="KW-0675">Receptor</keyword>
<feature type="domain" description="TonB-dependent receptor plug" evidence="14">
    <location>
        <begin position="67"/>
        <end position="166"/>
    </location>
</feature>
<dbReference type="GO" id="GO:0009279">
    <property type="term" value="C:cell outer membrane"/>
    <property type="evidence" value="ECO:0007669"/>
    <property type="project" value="UniProtKB-SubCell"/>
</dbReference>
<dbReference type="InterPro" id="IPR037066">
    <property type="entry name" value="Plug_dom_sf"/>
</dbReference>
<keyword evidence="4 10" id="KW-1134">Transmembrane beta strand</keyword>
<dbReference type="PANTHER" id="PTHR32552">
    <property type="entry name" value="FERRICHROME IRON RECEPTOR-RELATED"/>
    <property type="match status" value="1"/>
</dbReference>
<dbReference type="Pfam" id="PF00593">
    <property type="entry name" value="TonB_dep_Rec_b-barrel"/>
    <property type="match status" value="1"/>
</dbReference>
<evidence type="ECO:0000256" key="7">
    <source>
        <dbReference type="ARBA" id="ARBA00023136"/>
    </source>
</evidence>
<dbReference type="InterPro" id="IPR012910">
    <property type="entry name" value="Plug_dom"/>
</dbReference>
<evidence type="ECO:0000256" key="10">
    <source>
        <dbReference type="PROSITE-ProRule" id="PRU01360"/>
    </source>
</evidence>
<evidence type="ECO:0000256" key="4">
    <source>
        <dbReference type="ARBA" id="ARBA00022452"/>
    </source>
</evidence>
<organism evidence="15 16">
    <name type="scientific">Marinomonas aquiplantarum</name>
    <dbReference type="NCBI Taxonomy" id="491951"/>
    <lineage>
        <taxon>Bacteria</taxon>
        <taxon>Pseudomonadati</taxon>
        <taxon>Pseudomonadota</taxon>
        <taxon>Gammaproteobacteria</taxon>
        <taxon>Oceanospirillales</taxon>
        <taxon>Oceanospirillaceae</taxon>
        <taxon>Marinomonas</taxon>
    </lineage>
</organism>
<dbReference type="RefSeq" id="WP_113875808.1">
    <property type="nucleotide sequence ID" value="NZ_QNRF01000015.1"/>
</dbReference>
<dbReference type="InterPro" id="IPR010105">
    <property type="entry name" value="TonB_sidphr_rcpt"/>
</dbReference>
<evidence type="ECO:0000313" key="15">
    <source>
        <dbReference type="EMBL" id="RBO78517.1"/>
    </source>
</evidence>
<keyword evidence="9 10" id="KW-0998">Cell outer membrane</keyword>
<evidence type="ECO:0000256" key="5">
    <source>
        <dbReference type="ARBA" id="ARBA00022692"/>
    </source>
</evidence>
<protein>
    <submittedName>
        <fullName evidence="15">Iron complex outermembrane receptor protein/outer membrane receptor for ferric coprogen and ferric-rhodotorulic acid</fullName>
    </submittedName>
</protein>
<dbReference type="Gene3D" id="2.40.170.20">
    <property type="entry name" value="TonB-dependent receptor, beta-barrel domain"/>
    <property type="match status" value="1"/>
</dbReference>
<dbReference type="InterPro" id="IPR036942">
    <property type="entry name" value="Beta-barrel_TonB_sf"/>
</dbReference>
<evidence type="ECO:0000256" key="11">
    <source>
        <dbReference type="RuleBase" id="RU003357"/>
    </source>
</evidence>
<dbReference type="GO" id="GO:0038023">
    <property type="term" value="F:signaling receptor activity"/>
    <property type="evidence" value="ECO:0007669"/>
    <property type="project" value="InterPro"/>
</dbReference>
<reference evidence="15 16" key="1">
    <citation type="submission" date="2018-06" db="EMBL/GenBank/DDBJ databases">
        <title>Genomic Encyclopedia of Type Strains, Phase III (KMG-III): the genomes of soil and plant-associated and newly described type strains.</title>
        <authorList>
            <person name="Whitman W."/>
        </authorList>
    </citation>
    <scope>NUCLEOTIDE SEQUENCE [LARGE SCALE GENOMIC DNA]</scope>
    <source>
        <strain evidence="15 16">CECT 7732</strain>
    </source>
</reference>
<keyword evidence="12" id="KW-0732">Signal</keyword>
<accession>A0A366CVC9</accession>
<dbReference type="PANTHER" id="PTHR32552:SF74">
    <property type="entry name" value="HYDROXAMATE SIDEROPHORE RECEPTOR FHUE"/>
    <property type="match status" value="1"/>
</dbReference>
<keyword evidence="5 10" id="KW-0812">Transmembrane</keyword>
<dbReference type="AlphaFoldDB" id="A0A366CVC9"/>
<evidence type="ECO:0000256" key="8">
    <source>
        <dbReference type="ARBA" id="ARBA00023170"/>
    </source>
</evidence>
<dbReference type="SUPFAM" id="SSF56935">
    <property type="entry name" value="Porins"/>
    <property type="match status" value="1"/>
</dbReference>
<evidence type="ECO:0000256" key="1">
    <source>
        <dbReference type="ARBA" id="ARBA00004571"/>
    </source>
</evidence>